<keyword evidence="5 6" id="KW-0949">S-adenosyl-L-methionine</keyword>
<dbReference type="InterPro" id="IPR003682">
    <property type="entry name" value="rRNA_ssu_MeTfrase_G"/>
</dbReference>
<dbReference type="AlphaFoldDB" id="A0A8J7H6H6"/>
<evidence type="ECO:0000256" key="5">
    <source>
        <dbReference type="ARBA" id="ARBA00022691"/>
    </source>
</evidence>
<dbReference type="RefSeq" id="WP_197662748.1">
    <property type="nucleotide sequence ID" value="NZ_JAEAGR010000024.1"/>
</dbReference>
<dbReference type="HAMAP" id="MF_00074">
    <property type="entry name" value="16SrRNA_methyltr_G"/>
    <property type="match status" value="1"/>
</dbReference>
<comment type="similarity">
    <text evidence="6">Belongs to the methyltransferase superfamily. RNA methyltransferase RsmG family.</text>
</comment>
<dbReference type="CDD" id="cd02440">
    <property type="entry name" value="AdoMet_MTases"/>
    <property type="match status" value="1"/>
</dbReference>
<sequence>MDRYQEIDIFIKSIEDLQLNLTQKQLQQFIDYYELLIDWNKVMNLTAITDFIEVIHKHFADSLSVVHVYKPSNDKILDIGTGAGFPGIPLKIMFPDTQIVLLDSLKKRLNFLDEVIDKLQLKHIKTLHGRAEDYGRDNMYRETFDLVVSRAVANLATLSEYCLPYVKKDGFFISYKSGNIEEEINKASTATKILGGQLKEVKRFHLPGTDIERTLIVLQKLDKTPIKFPRTAGRPAKEPIL</sequence>
<dbReference type="Proteomes" id="UP000623269">
    <property type="component" value="Unassembled WGS sequence"/>
</dbReference>
<dbReference type="InterPro" id="IPR029063">
    <property type="entry name" value="SAM-dependent_MTases_sf"/>
</dbReference>
<dbReference type="NCBIfam" id="TIGR00138">
    <property type="entry name" value="rsmG_gidB"/>
    <property type="match status" value="1"/>
</dbReference>
<comment type="caution">
    <text evidence="6">Lacks conserved residue(s) required for the propagation of feature annotation.</text>
</comment>
<dbReference type="SUPFAM" id="SSF53335">
    <property type="entry name" value="S-adenosyl-L-methionine-dependent methyltransferases"/>
    <property type="match status" value="1"/>
</dbReference>
<keyword evidence="1 6" id="KW-0963">Cytoplasm</keyword>
<evidence type="ECO:0000256" key="3">
    <source>
        <dbReference type="ARBA" id="ARBA00022603"/>
    </source>
</evidence>
<accession>A0A8J7H6H6</accession>
<feature type="binding site" evidence="6">
    <location>
        <position position="85"/>
    </location>
    <ligand>
        <name>S-adenosyl-L-methionine</name>
        <dbReference type="ChEBI" id="CHEBI:59789"/>
    </ligand>
</feature>
<evidence type="ECO:0000256" key="2">
    <source>
        <dbReference type="ARBA" id="ARBA00022552"/>
    </source>
</evidence>
<comment type="caution">
    <text evidence="7">The sequence shown here is derived from an EMBL/GenBank/DDBJ whole genome shotgun (WGS) entry which is preliminary data.</text>
</comment>
<comment type="function">
    <text evidence="6">Specifically methylates the N7 position of a guanine in 16S rRNA.</text>
</comment>
<keyword evidence="3 6" id="KW-0489">Methyltransferase</keyword>
<keyword evidence="8" id="KW-1185">Reference proteome</keyword>
<keyword evidence="2 6" id="KW-0698">rRNA processing</keyword>
<keyword evidence="4 6" id="KW-0808">Transferase</keyword>
<dbReference type="FunFam" id="3.40.50.150:FF:000041">
    <property type="entry name" value="Ribosomal RNA small subunit methyltransferase G"/>
    <property type="match status" value="1"/>
</dbReference>
<organism evidence="7 8">
    <name type="scientific">Mobilitalea sibirica</name>
    <dbReference type="NCBI Taxonomy" id="1462919"/>
    <lineage>
        <taxon>Bacteria</taxon>
        <taxon>Bacillati</taxon>
        <taxon>Bacillota</taxon>
        <taxon>Clostridia</taxon>
        <taxon>Lachnospirales</taxon>
        <taxon>Lachnospiraceae</taxon>
        <taxon>Mobilitalea</taxon>
    </lineage>
</organism>
<evidence type="ECO:0000256" key="4">
    <source>
        <dbReference type="ARBA" id="ARBA00022679"/>
    </source>
</evidence>
<dbReference type="EMBL" id="JAEAGR010000024">
    <property type="protein sequence ID" value="MBH1942494.1"/>
    <property type="molecule type" value="Genomic_DNA"/>
</dbReference>
<feature type="binding site" evidence="6">
    <location>
        <position position="150"/>
    </location>
    <ligand>
        <name>S-adenosyl-L-methionine</name>
        <dbReference type="ChEBI" id="CHEBI:59789"/>
    </ligand>
</feature>
<dbReference type="GO" id="GO:0005829">
    <property type="term" value="C:cytosol"/>
    <property type="evidence" value="ECO:0007669"/>
    <property type="project" value="TreeGrafter"/>
</dbReference>
<comment type="subcellular location">
    <subcellularLocation>
        <location evidence="6">Cytoplasm</location>
    </subcellularLocation>
</comment>
<dbReference type="EC" id="2.1.1.-" evidence="6"/>
<name>A0A8J7H6H6_9FIRM</name>
<evidence type="ECO:0000313" key="8">
    <source>
        <dbReference type="Proteomes" id="UP000623269"/>
    </source>
</evidence>
<dbReference type="PANTHER" id="PTHR31760:SF0">
    <property type="entry name" value="S-ADENOSYL-L-METHIONINE-DEPENDENT METHYLTRANSFERASES SUPERFAMILY PROTEIN"/>
    <property type="match status" value="1"/>
</dbReference>
<proteinExistence type="inferred from homology"/>
<dbReference type="GO" id="GO:0070043">
    <property type="term" value="F:rRNA (guanine-N7-)-methyltransferase activity"/>
    <property type="evidence" value="ECO:0007669"/>
    <property type="project" value="UniProtKB-UniRule"/>
</dbReference>
<dbReference type="Pfam" id="PF02527">
    <property type="entry name" value="GidB"/>
    <property type="match status" value="1"/>
</dbReference>
<feature type="binding site" evidence="6">
    <location>
        <begin position="131"/>
        <end position="132"/>
    </location>
    <ligand>
        <name>S-adenosyl-L-methionine</name>
        <dbReference type="ChEBI" id="CHEBI:59789"/>
    </ligand>
</feature>
<protein>
    <recommendedName>
        <fullName evidence="6">Ribosomal RNA small subunit methyltransferase G</fullName>
        <ecNumber evidence="6">2.1.1.-</ecNumber>
    </recommendedName>
    <alternativeName>
        <fullName evidence="6">16S rRNA 7-methylguanosine methyltransferase</fullName>
        <shortName evidence="6">16S rRNA m7G methyltransferase</shortName>
    </alternativeName>
</protein>
<evidence type="ECO:0000313" key="7">
    <source>
        <dbReference type="EMBL" id="MBH1942494.1"/>
    </source>
</evidence>
<reference evidence="7" key="1">
    <citation type="submission" date="2020-12" db="EMBL/GenBank/DDBJ databases">
        <title>M. sibirica DSM 26468T genome.</title>
        <authorList>
            <person name="Thieme N."/>
            <person name="Rettenmaier R."/>
            <person name="Zverlov V."/>
            <person name="Liebl W."/>
        </authorList>
    </citation>
    <scope>NUCLEOTIDE SEQUENCE</scope>
    <source>
        <strain evidence="7">DSM 26468</strain>
    </source>
</reference>
<dbReference type="Gene3D" id="3.40.50.150">
    <property type="entry name" value="Vaccinia Virus protein VP39"/>
    <property type="match status" value="1"/>
</dbReference>
<feature type="binding site" evidence="6">
    <location>
        <position position="80"/>
    </location>
    <ligand>
        <name>S-adenosyl-L-methionine</name>
        <dbReference type="ChEBI" id="CHEBI:59789"/>
    </ligand>
</feature>
<evidence type="ECO:0000256" key="6">
    <source>
        <dbReference type="HAMAP-Rule" id="MF_00074"/>
    </source>
</evidence>
<dbReference type="PANTHER" id="PTHR31760">
    <property type="entry name" value="S-ADENOSYL-L-METHIONINE-DEPENDENT METHYLTRANSFERASES SUPERFAMILY PROTEIN"/>
    <property type="match status" value="1"/>
</dbReference>
<dbReference type="PIRSF" id="PIRSF003078">
    <property type="entry name" value="GidB"/>
    <property type="match status" value="1"/>
</dbReference>
<evidence type="ECO:0000256" key="1">
    <source>
        <dbReference type="ARBA" id="ARBA00022490"/>
    </source>
</evidence>
<gene>
    <name evidence="6 7" type="primary">rsmG</name>
    <name evidence="7" type="ORF">I5677_16450</name>
</gene>